<accession>A0A0F5IZ21</accession>
<reference evidence="1 2" key="1">
    <citation type="submission" date="2013-04" db="EMBL/GenBank/DDBJ databases">
        <title>The Genome Sequence of Parabacteroides gordonii DSM 23371.</title>
        <authorList>
            <consortium name="The Broad Institute Genomics Platform"/>
            <person name="Earl A."/>
            <person name="Ward D."/>
            <person name="Feldgarden M."/>
            <person name="Gevers D."/>
            <person name="Martens E."/>
            <person name="Sakamoto M."/>
            <person name="Benno Y."/>
            <person name="Suzuki N."/>
            <person name="Matsunaga N."/>
            <person name="Koshihara K."/>
            <person name="Seki M."/>
            <person name="Komiya H."/>
            <person name="Walker B."/>
            <person name="Young S."/>
            <person name="Zeng Q."/>
            <person name="Gargeya S."/>
            <person name="Fitzgerald M."/>
            <person name="Haas B."/>
            <person name="Abouelleil A."/>
            <person name="Allen A.W."/>
            <person name="Alvarado L."/>
            <person name="Arachchi H.M."/>
            <person name="Berlin A.M."/>
            <person name="Chapman S.B."/>
            <person name="Gainer-Dewar J."/>
            <person name="Goldberg J."/>
            <person name="Griggs A."/>
            <person name="Gujja S."/>
            <person name="Hansen M."/>
            <person name="Howarth C."/>
            <person name="Imamovic A."/>
            <person name="Ireland A."/>
            <person name="Larimer J."/>
            <person name="McCowan C."/>
            <person name="Murphy C."/>
            <person name="Pearson M."/>
            <person name="Poon T.W."/>
            <person name="Priest M."/>
            <person name="Roberts A."/>
            <person name="Saif S."/>
            <person name="Shea T."/>
            <person name="Sisk P."/>
            <person name="Sykes S."/>
            <person name="Wortman J."/>
            <person name="Nusbaum C."/>
            <person name="Birren B."/>
        </authorList>
    </citation>
    <scope>NUCLEOTIDE SEQUENCE [LARGE SCALE GENOMIC DNA]</scope>
    <source>
        <strain evidence="1 2">MS-1</strain>
    </source>
</reference>
<dbReference type="STRING" id="1203610.HMPREF1536_03963"/>
<gene>
    <name evidence="1" type="ORF">HMPREF1536_03963</name>
</gene>
<dbReference type="HOGENOM" id="CLU_2992539_0_0_10"/>
<evidence type="ECO:0000313" key="2">
    <source>
        <dbReference type="Proteomes" id="UP000033035"/>
    </source>
</evidence>
<sequence length="57" mass="6407">MANTVNNENVNKRAFNVLYLVHNSDVRIVIISPLMINPLDKIHPSNTALGFITSKMQ</sequence>
<dbReference type="Proteomes" id="UP000033035">
    <property type="component" value="Unassembled WGS sequence"/>
</dbReference>
<comment type="caution">
    <text evidence="1">The sequence shown here is derived from an EMBL/GenBank/DDBJ whole genome shotgun (WGS) entry which is preliminary data.</text>
</comment>
<name>A0A0F5IZ21_9BACT</name>
<organism evidence="1 2">
    <name type="scientific">Parabacteroides gordonii MS-1 = DSM 23371</name>
    <dbReference type="NCBI Taxonomy" id="1203610"/>
    <lineage>
        <taxon>Bacteria</taxon>
        <taxon>Pseudomonadati</taxon>
        <taxon>Bacteroidota</taxon>
        <taxon>Bacteroidia</taxon>
        <taxon>Bacteroidales</taxon>
        <taxon>Tannerellaceae</taxon>
        <taxon>Parabacteroides</taxon>
    </lineage>
</organism>
<dbReference type="AlphaFoldDB" id="A0A0F5IZ21"/>
<proteinExistence type="predicted"/>
<protein>
    <submittedName>
        <fullName evidence="1">Uncharacterized protein</fullName>
    </submittedName>
</protein>
<dbReference type="EMBL" id="AQHW01000020">
    <property type="protein sequence ID" value="KKB50427.1"/>
    <property type="molecule type" value="Genomic_DNA"/>
</dbReference>
<keyword evidence="2" id="KW-1185">Reference proteome</keyword>
<evidence type="ECO:0000313" key="1">
    <source>
        <dbReference type="EMBL" id="KKB50427.1"/>
    </source>
</evidence>